<dbReference type="WBParaSite" id="Hba_13416">
    <property type="protein sequence ID" value="Hba_13416"/>
    <property type="gene ID" value="Hba_13416"/>
</dbReference>
<evidence type="ECO:0000313" key="2">
    <source>
        <dbReference type="Proteomes" id="UP000095283"/>
    </source>
</evidence>
<organism evidence="2 3">
    <name type="scientific">Heterorhabditis bacteriophora</name>
    <name type="common">Entomopathogenic nematode worm</name>
    <dbReference type="NCBI Taxonomy" id="37862"/>
    <lineage>
        <taxon>Eukaryota</taxon>
        <taxon>Metazoa</taxon>
        <taxon>Ecdysozoa</taxon>
        <taxon>Nematoda</taxon>
        <taxon>Chromadorea</taxon>
        <taxon>Rhabditida</taxon>
        <taxon>Rhabditina</taxon>
        <taxon>Rhabditomorpha</taxon>
        <taxon>Strongyloidea</taxon>
        <taxon>Heterorhabditidae</taxon>
        <taxon>Heterorhabditis</taxon>
    </lineage>
</organism>
<name>A0A1I7X7P6_HETBA</name>
<accession>A0A1I7X7P6</accession>
<feature type="compositionally biased region" description="Basic and acidic residues" evidence="1">
    <location>
        <begin position="40"/>
        <end position="53"/>
    </location>
</feature>
<keyword evidence="2" id="KW-1185">Reference proteome</keyword>
<feature type="region of interest" description="Disordered" evidence="1">
    <location>
        <begin position="1"/>
        <end position="53"/>
    </location>
</feature>
<feature type="compositionally biased region" description="Basic and acidic residues" evidence="1">
    <location>
        <begin position="15"/>
        <end position="26"/>
    </location>
</feature>
<reference evidence="3" key="1">
    <citation type="submission" date="2016-11" db="UniProtKB">
        <authorList>
            <consortium name="WormBaseParasite"/>
        </authorList>
    </citation>
    <scope>IDENTIFICATION</scope>
</reference>
<proteinExistence type="predicted"/>
<dbReference type="Proteomes" id="UP000095283">
    <property type="component" value="Unplaced"/>
</dbReference>
<protein>
    <submittedName>
        <fullName evidence="3">Uncharacterized protein</fullName>
    </submittedName>
</protein>
<dbReference type="AlphaFoldDB" id="A0A1I7X7P6"/>
<evidence type="ECO:0000256" key="1">
    <source>
        <dbReference type="SAM" id="MobiDB-lite"/>
    </source>
</evidence>
<evidence type="ECO:0000313" key="3">
    <source>
        <dbReference type="WBParaSite" id="Hba_13416"/>
    </source>
</evidence>
<sequence length="53" mass="5998">MGAMQQRANRKRLIGRKEWTAPERTHGQNGECGLRGGYADNERKAMNHEGLSE</sequence>